<sequence>MPSEIINYTGSGLNLRSELYLPAGPGRKSAVFVFPDVFGLGDHVRERAERLAKLGHVALACDIHGEGFLFDDINAAVDKLQPLYDDVAHFRGVGLAALAALAARPDVDPARMASIGFCFGGTMSLELARAGADIKAAVCFHGGLESKAPAAPGGVKARILACIGADDPFIPPAERAEFEAEMRSCGADWQMHLYGNTVHSFTNKQAAKRQLPDVVRYDAAADARSWAAMLELFDEVLVG</sequence>
<accession>A0ABU5DXC6</accession>
<dbReference type="InterPro" id="IPR029058">
    <property type="entry name" value="AB_hydrolase_fold"/>
</dbReference>
<comment type="caution">
    <text evidence="2">The sequence shown here is derived from an EMBL/GenBank/DDBJ whole genome shotgun (WGS) entry which is preliminary data.</text>
</comment>
<dbReference type="Proteomes" id="UP001271769">
    <property type="component" value="Unassembled WGS sequence"/>
</dbReference>
<evidence type="ECO:0000313" key="3">
    <source>
        <dbReference type="Proteomes" id="UP001271769"/>
    </source>
</evidence>
<dbReference type="InterPro" id="IPR002925">
    <property type="entry name" value="Dienelactn_hydro"/>
</dbReference>
<dbReference type="RefSeq" id="WP_320500087.1">
    <property type="nucleotide sequence ID" value="NZ_JAXCLX010000001.1"/>
</dbReference>
<name>A0ABU5DXC6_9PROT</name>
<dbReference type="SUPFAM" id="SSF53474">
    <property type="entry name" value="alpha/beta-Hydrolases"/>
    <property type="match status" value="1"/>
</dbReference>
<organism evidence="2 3">
    <name type="scientific">Dongia rigui</name>
    <dbReference type="NCBI Taxonomy" id="940149"/>
    <lineage>
        <taxon>Bacteria</taxon>
        <taxon>Pseudomonadati</taxon>
        <taxon>Pseudomonadota</taxon>
        <taxon>Alphaproteobacteria</taxon>
        <taxon>Rhodospirillales</taxon>
        <taxon>Dongiaceae</taxon>
        <taxon>Dongia</taxon>
    </lineage>
</organism>
<feature type="domain" description="Dienelactone hydrolase" evidence="1">
    <location>
        <begin position="19"/>
        <end position="236"/>
    </location>
</feature>
<evidence type="ECO:0000259" key="1">
    <source>
        <dbReference type="Pfam" id="PF01738"/>
    </source>
</evidence>
<dbReference type="Pfam" id="PF01738">
    <property type="entry name" value="DLH"/>
    <property type="match status" value="1"/>
</dbReference>
<dbReference type="Gene3D" id="3.40.50.1820">
    <property type="entry name" value="alpha/beta hydrolase"/>
    <property type="match status" value="1"/>
</dbReference>
<evidence type="ECO:0000313" key="2">
    <source>
        <dbReference type="EMBL" id="MDY0871657.1"/>
    </source>
</evidence>
<dbReference type="GO" id="GO:0016787">
    <property type="term" value="F:hydrolase activity"/>
    <property type="evidence" value="ECO:0007669"/>
    <property type="project" value="UniProtKB-KW"/>
</dbReference>
<keyword evidence="3" id="KW-1185">Reference proteome</keyword>
<dbReference type="EMBL" id="JAXCLX010000001">
    <property type="protein sequence ID" value="MDY0871657.1"/>
    <property type="molecule type" value="Genomic_DNA"/>
</dbReference>
<reference evidence="2 3" key="1">
    <citation type="journal article" date="2013" name="Antonie Van Leeuwenhoek">
        <title>Dongia rigui sp. nov., isolated from freshwater of a large wetland in Korea.</title>
        <authorList>
            <person name="Baik K.S."/>
            <person name="Hwang Y.M."/>
            <person name="Choi J.S."/>
            <person name="Kwon J."/>
            <person name="Seong C.N."/>
        </authorList>
    </citation>
    <scope>NUCLEOTIDE SEQUENCE [LARGE SCALE GENOMIC DNA]</scope>
    <source>
        <strain evidence="2 3">04SU4-P</strain>
    </source>
</reference>
<keyword evidence="2" id="KW-0378">Hydrolase</keyword>
<proteinExistence type="predicted"/>
<gene>
    <name evidence="2" type="ORF">SMD31_06975</name>
</gene>
<protein>
    <submittedName>
        <fullName evidence="2">Dienelactone hydrolase family protein</fullName>
        <ecNumber evidence="2">3.1.-.-</ecNumber>
    </submittedName>
</protein>
<dbReference type="InterPro" id="IPR050261">
    <property type="entry name" value="FrsA_esterase"/>
</dbReference>
<dbReference type="EC" id="3.1.-.-" evidence="2"/>
<dbReference type="PANTHER" id="PTHR22946">
    <property type="entry name" value="DIENELACTONE HYDROLASE DOMAIN-CONTAINING PROTEIN-RELATED"/>
    <property type="match status" value="1"/>
</dbReference>
<dbReference type="PANTHER" id="PTHR22946:SF0">
    <property type="entry name" value="DIENELACTONE HYDROLASE DOMAIN-CONTAINING PROTEIN"/>
    <property type="match status" value="1"/>
</dbReference>